<dbReference type="PANTHER" id="PTHR42732:SF1">
    <property type="entry name" value="BETA-MANNOSIDASE"/>
    <property type="match status" value="1"/>
</dbReference>
<dbReference type="Gene3D" id="2.60.120.260">
    <property type="entry name" value="Galactose-binding domain-like"/>
    <property type="match status" value="1"/>
</dbReference>
<dbReference type="InterPro" id="IPR006104">
    <property type="entry name" value="Glyco_hydro_2_N"/>
</dbReference>
<comment type="caution">
    <text evidence="7">The sequence shown here is derived from an EMBL/GenBank/DDBJ whole genome shotgun (WGS) entry which is preliminary data.</text>
</comment>
<organism evidence="7 8">
    <name type="scientific">Candidatus Blautia faecavium</name>
    <dbReference type="NCBI Taxonomy" id="2838487"/>
    <lineage>
        <taxon>Bacteria</taxon>
        <taxon>Bacillati</taxon>
        <taxon>Bacillota</taxon>
        <taxon>Clostridia</taxon>
        <taxon>Lachnospirales</taxon>
        <taxon>Lachnospiraceae</taxon>
        <taxon>Blautia</taxon>
    </lineage>
</organism>
<dbReference type="Gene3D" id="2.60.40.10">
    <property type="entry name" value="Immunoglobulins"/>
    <property type="match status" value="2"/>
</dbReference>
<dbReference type="InterPro" id="IPR008979">
    <property type="entry name" value="Galactose-bd-like_sf"/>
</dbReference>
<comment type="similarity">
    <text evidence="1">Belongs to the glycosyl hydrolase 2 family.</text>
</comment>
<dbReference type="InterPro" id="IPR006102">
    <property type="entry name" value="Ig-like_GH2"/>
</dbReference>
<dbReference type="SUPFAM" id="SSF51445">
    <property type="entry name" value="(Trans)glycosidases"/>
    <property type="match status" value="1"/>
</dbReference>
<evidence type="ECO:0000256" key="2">
    <source>
        <dbReference type="ARBA" id="ARBA00022801"/>
    </source>
</evidence>
<dbReference type="Pfam" id="PF02836">
    <property type="entry name" value="Glyco_hydro_2_C"/>
    <property type="match status" value="1"/>
</dbReference>
<evidence type="ECO:0000256" key="3">
    <source>
        <dbReference type="ARBA" id="ARBA00023295"/>
    </source>
</evidence>
<dbReference type="InterPro" id="IPR017853">
    <property type="entry name" value="GH"/>
</dbReference>
<evidence type="ECO:0000259" key="5">
    <source>
        <dbReference type="Pfam" id="PF02836"/>
    </source>
</evidence>
<evidence type="ECO:0000259" key="6">
    <source>
        <dbReference type="Pfam" id="PF02837"/>
    </source>
</evidence>
<dbReference type="AlphaFoldDB" id="A0A9D2LRX4"/>
<feature type="domain" description="Glycoside hydrolase family 2 immunoglobulin-like beta-sandwich" evidence="4">
    <location>
        <begin position="157"/>
        <end position="263"/>
    </location>
</feature>
<dbReference type="PANTHER" id="PTHR42732">
    <property type="entry name" value="BETA-GALACTOSIDASE"/>
    <property type="match status" value="1"/>
</dbReference>
<dbReference type="GO" id="GO:0004553">
    <property type="term" value="F:hydrolase activity, hydrolyzing O-glycosyl compounds"/>
    <property type="evidence" value="ECO:0007669"/>
    <property type="project" value="InterPro"/>
</dbReference>
<dbReference type="SUPFAM" id="SSF49785">
    <property type="entry name" value="Galactose-binding domain-like"/>
    <property type="match status" value="1"/>
</dbReference>
<dbReference type="Pfam" id="PF00703">
    <property type="entry name" value="Glyco_hydro_2"/>
    <property type="match status" value="1"/>
</dbReference>
<dbReference type="EMBL" id="DWYZ01000100">
    <property type="protein sequence ID" value="HJB28174.1"/>
    <property type="molecule type" value="Genomic_DNA"/>
</dbReference>
<keyword evidence="2" id="KW-0378">Hydrolase</keyword>
<evidence type="ECO:0000256" key="1">
    <source>
        <dbReference type="ARBA" id="ARBA00007401"/>
    </source>
</evidence>
<name>A0A9D2LRX4_9FIRM</name>
<dbReference type="SUPFAM" id="SSF49303">
    <property type="entry name" value="beta-Galactosidase/glucuronidase domain"/>
    <property type="match status" value="1"/>
</dbReference>
<dbReference type="InterPro" id="IPR036156">
    <property type="entry name" value="Beta-gal/glucu_dom_sf"/>
</dbReference>
<dbReference type="InterPro" id="IPR051913">
    <property type="entry name" value="GH2_Domain-Containing"/>
</dbReference>
<dbReference type="InterPro" id="IPR006101">
    <property type="entry name" value="Glyco_hydro_2"/>
</dbReference>
<sequence>MRNGQSLNLNWKFCQGFQEAYVTEEKEDGFQSVHIPHTVQEIPYDCFDQTMTCMVSTYVKYFQLPSLEGKRVLVSFEGVSAYYDLYVNGKKAGSHKGSYSMALFDLTPFVKEGKNRMVLMVDSHERADIPPNGATVDYLIYGGIYRDITLFIQEEIYVKHVMFRYDMEEGLVKLRPELLLENAGEDSPVMVETRLYDGEKEIFFHSQVLTVSGGSSAVNLKENVLEKIKPWSPENPVLYRGEIKLLTQTQKILDQAEANIGFRKIEVKPEGFYLNGKKYKLVGLNRHQSYPYVGYAMGKRAQEKDALLLKEFMGLNMVRCSHYMQSRYFLDCCDRIGLMVFEEIPGWGYIGDEEFKKVVFQDLENMVLGHYNHPSIVIWGTRLNETIDCDELYEETNKRCKSMDGSRPTTGVRWETGSHLIEDIYSYNDYSEDDKGEFVLLTAQQAAENPKKVPYLLSEHTGAILPTKPFDSEERQEAFAIRHARVLGKINTMDDYLGGLGWCMFDYNTHNDHNSMEKICYHGVMDMFRVPKWAAYLYASQKSPAEEVVMEPCSMVGRGERCEPVPFYVLTNCDYIEVKLSTDITRRYYPSVKFNGLKHPPIEVKENGEFWQKRWKGARITGYIDGKAAAEKIYSDNPYLARLLVQADDTVLYNDRVDETRVVVYFSDENGNRMYFHQGVMSIETEGEIELIGPSLVPVLGGAAAFWVKTKASMKNGTGKIRVSAHRPGLEDQEIQLSLISEGKKEP</sequence>
<evidence type="ECO:0000313" key="7">
    <source>
        <dbReference type="EMBL" id="HJB28174.1"/>
    </source>
</evidence>
<dbReference type="Proteomes" id="UP000823842">
    <property type="component" value="Unassembled WGS sequence"/>
</dbReference>
<reference evidence="7" key="2">
    <citation type="submission" date="2021-04" db="EMBL/GenBank/DDBJ databases">
        <authorList>
            <person name="Gilroy R."/>
        </authorList>
    </citation>
    <scope>NUCLEOTIDE SEQUENCE</scope>
    <source>
        <strain evidence="7">ChiSjej1B19-5720</strain>
    </source>
</reference>
<evidence type="ECO:0000259" key="4">
    <source>
        <dbReference type="Pfam" id="PF00703"/>
    </source>
</evidence>
<reference evidence="7" key="1">
    <citation type="journal article" date="2021" name="PeerJ">
        <title>Extensive microbial diversity within the chicken gut microbiome revealed by metagenomics and culture.</title>
        <authorList>
            <person name="Gilroy R."/>
            <person name="Ravi A."/>
            <person name="Getino M."/>
            <person name="Pursley I."/>
            <person name="Horton D.L."/>
            <person name="Alikhan N.F."/>
            <person name="Baker D."/>
            <person name="Gharbi K."/>
            <person name="Hall N."/>
            <person name="Watson M."/>
            <person name="Adriaenssens E.M."/>
            <person name="Foster-Nyarko E."/>
            <person name="Jarju S."/>
            <person name="Secka A."/>
            <person name="Antonio M."/>
            <person name="Oren A."/>
            <person name="Chaudhuri R.R."/>
            <person name="La Ragione R."/>
            <person name="Hildebrand F."/>
            <person name="Pallen M.J."/>
        </authorList>
    </citation>
    <scope>NUCLEOTIDE SEQUENCE</scope>
    <source>
        <strain evidence="7">ChiSjej1B19-5720</strain>
    </source>
</reference>
<dbReference type="InterPro" id="IPR006103">
    <property type="entry name" value="Glyco_hydro_2_cat"/>
</dbReference>
<gene>
    <name evidence="7" type="ORF">IAA06_05185</name>
</gene>
<protein>
    <submittedName>
        <fullName evidence="7">Beta-galactosidase</fullName>
    </submittedName>
</protein>
<dbReference type="GO" id="GO:0005975">
    <property type="term" value="P:carbohydrate metabolic process"/>
    <property type="evidence" value="ECO:0007669"/>
    <property type="project" value="InterPro"/>
</dbReference>
<feature type="domain" description="Glycosyl hydrolases family 2 sugar binding" evidence="6">
    <location>
        <begin position="55"/>
        <end position="151"/>
    </location>
</feature>
<dbReference type="Pfam" id="PF02837">
    <property type="entry name" value="Glyco_hydro_2_N"/>
    <property type="match status" value="1"/>
</dbReference>
<proteinExistence type="inferred from homology"/>
<accession>A0A9D2LRX4</accession>
<keyword evidence="3" id="KW-0326">Glycosidase</keyword>
<dbReference type="InterPro" id="IPR013783">
    <property type="entry name" value="Ig-like_fold"/>
</dbReference>
<dbReference type="Gene3D" id="3.20.20.80">
    <property type="entry name" value="Glycosidases"/>
    <property type="match status" value="1"/>
</dbReference>
<feature type="domain" description="Glycoside hydrolase family 2 catalytic" evidence="5">
    <location>
        <begin position="265"/>
        <end position="538"/>
    </location>
</feature>
<evidence type="ECO:0000313" key="8">
    <source>
        <dbReference type="Proteomes" id="UP000823842"/>
    </source>
</evidence>
<dbReference type="PRINTS" id="PR00132">
    <property type="entry name" value="GLHYDRLASE2"/>
</dbReference>